<comment type="caution">
    <text evidence="2">The sequence shown here is derived from an EMBL/GenBank/DDBJ whole genome shotgun (WGS) entry which is preliminary data.</text>
</comment>
<dbReference type="RefSeq" id="XP_036635319.1">
    <property type="nucleotide sequence ID" value="XM_036773846.1"/>
</dbReference>
<reference evidence="2" key="1">
    <citation type="submission" date="2019-07" db="EMBL/GenBank/DDBJ databases">
        <authorList>
            <person name="Palmer J.M."/>
        </authorList>
    </citation>
    <scope>NUCLEOTIDE SEQUENCE</scope>
    <source>
        <strain evidence="2">PC9</strain>
    </source>
</reference>
<dbReference type="AlphaFoldDB" id="A0A8H7DW63"/>
<dbReference type="Proteomes" id="UP000623687">
    <property type="component" value="Unassembled WGS sequence"/>
</dbReference>
<feature type="compositionally biased region" description="Low complexity" evidence="1">
    <location>
        <begin position="265"/>
        <end position="276"/>
    </location>
</feature>
<dbReference type="OrthoDB" id="2918385at2759"/>
<evidence type="ECO:0000313" key="3">
    <source>
        <dbReference type="Proteomes" id="UP000623687"/>
    </source>
</evidence>
<feature type="region of interest" description="Disordered" evidence="1">
    <location>
        <begin position="265"/>
        <end position="289"/>
    </location>
</feature>
<evidence type="ECO:0000313" key="2">
    <source>
        <dbReference type="EMBL" id="KAF7437420.1"/>
    </source>
</evidence>
<proteinExistence type="predicted"/>
<evidence type="ECO:0000256" key="1">
    <source>
        <dbReference type="SAM" id="MobiDB-lite"/>
    </source>
</evidence>
<organism evidence="2 3">
    <name type="scientific">Pleurotus ostreatus</name>
    <name type="common">Oyster mushroom</name>
    <name type="synonym">White-rot fungus</name>
    <dbReference type="NCBI Taxonomy" id="5322"/>
    <lineage>
        <taxon>Eukaryota</taxon>
        <taxon>Fungi</taxon>
        <taxon>Dikarya</taxon>
        <taxon>Basidiomycota</taxon>
        <taxon>Agaricomycotina</taxon>
        <taxon>Agaricomycetes</taxon>
        <taxon>Agaricomycetidae</taxon>
        <taxon>Agaricales</taxon>
        <taxon>Pleurotineae</taxon>
        <taxon>Pleurotaceae</taxon>
        <taxon>Pleurotus</taxon>
    </lineage>
</organism>
<protein>
    <submittedName>
        <fullName evidence="2">Uncharacterized protein</fullName>
    </submittedName>
</protein>
<keyword evidence="3" id="KW-1185">Reference proteome</keyword>
<gene>
    <name evidence="2" type="ORF">PC9H_004259</name>
</gene>
<name>A0A8H7DW63_PLEOS</name>
<accession>A0A8H7DW63</accession>
<dbReference type="GeneID" id="59374077"/>
<dbReference type="VEuPathDB" id="FungiDB:PC9H_004259"/>
<sequence length="289" mass="32446">MSPSVYYTTQRSQELDDEHSMLLHFLPTASKTSTRAMPSSYPSSYSSSFGKGYTRAGPVNLCDDPFLESDSPVWIDLIVIPANQTGSTPFTTKRDAHWCLSWELPHEHGYSYSRKARPQRRLHNAEDALFNSEIGCSKIDEDIRRGPITQVVHGIKEMSRKDREVLKDIAEAVPLQGSACRCQDWCIAVLEEAQKQGIFTKQEEDDNADDTEYGMLQLESLLAMCYGIAGISFVFVFELELVEIIRVIGIIRINYLLITIPVDPRSQPQSTGGSSSSRRDDSPSTTLRL</sequence>
<dbReference type="EMBL" id="JACETU010000002">
    <property type="protein sequence ID" value="KAF7437420.1"/>
    <property type="molecule type" value="Genomic_DNA"/>
</dbReference>